<reference evidence="4 5" key="1">
    <citation type="submission" date="2023-06" db="EMBL/GenBank/DDBJ databases">
        <title>Cellulomonas sp. MW4 Whole genome sequence.</title>
        <authorList>
            <person name="Park S."/>
        </authorList>
    </citation>
    <scope>NUCLEOTIDE SEQUENCE [LARGE SCALE GENOMIC DNA]</scope>
    <source>
        <strain evidence="4 5">MW4</strain>
    </source>
</reference>
<feature type="compositionally biased region" description="Acidic residues" evidence="2">
    <location>
        <begin position="56"/>
        <end position="71"/>
    </location>
</feature>
<accession>A0ABT7SBY2</accession>
<dbReference type="RefSeq" id="WP_289453206.1">
    <property type="nucleotide sequence ID" value="NZ_JAUCGQ010000001.1"/>
</dbReference>
<organism evidence="4 5">
    <name type="scientific">Cellulomonas alba</name>
    <dbReference type="NCBI Taxonomy" id="3053467"/>
    <lineage>
        <taxon>Bacteria</taxon>
        <taxon>Bacillati</taxon>
        <taxon>Actinomycetota</taxon>
        <taxon>Actinomycetes</taxon>
        <taxon>Micrococcales</taxon>
        <taxon>Cellulomonadaceae</taxon>
        <taxon>Cellulomonas</taxon>
    </lineage>
</organism>
<comment type="caution">
    <text evidence="4">The sequence shown here is derived from an EMBL/GenBank/DDBJ whole genome shotgun (WGS) entry which is preliminary data.</text>
</comment>
<gene>
    <name evidence="4" type="ORF">QRT04_01960</name>
</gene>
<feature type="transmembrane region" description="Helical" evidence="3">
    <location>
        <begin position="512"/>
        <end position="530"/>
    </location>
</feature>
<feature type="transmembrane region" description="Helical" evidence="3">
    <location>
        <begin position="169"/>
        <end position="190"/>
    </location>
</feature>
<dbReference type="Proteomes" id="UP001529338">
    <property type="component" value="Unassembled WGS sequence"/>
</dbReference>
<sequence>MAVRKNASGAGAPDLPDEPGSAATGADGPAPAEAGPADEGPAPEAVVGPVPTNDELPAEAEAEAEGDEPADGDTQPVPVGHPVDGPPADVTPSLADTQPVVVDAPAGSAATAAPTSERERELLLERLTALEAENAHLRATGGLPGEGPATAPVGAVTGRPRHRWGRTTAAVVLILLGALLAPVAVTVTWAKETITNTDRYLATVGPLVDDPVIQQAVTNRLTGAIVDAINLDQLVAQGTAAVADLGLPPRVADLVQGLDQPIVNAATNFIHTQVNRIVTSDAFSNAWKEANRSAQQQLVAVMRGDPDAIASIDSNGTLSVDLTPVVDSVKQSLADRGFTIVNSLPTINATFPLVKNSDLVRLKNAYQALDVLGTWLPWLVVALLAAGVMCAYNRSRAVMAAGLAFAGAMLLHGLAVGIGRSLYVTSLPATVQRRDAALDVYDQMVSFLKVAIRTGFVLGIVVAIVAFLAGGSAAAVAVRGAYTRSTAWVRGLGDSHGVGTGAVGVWLDEQRVLIRVVVAIGAALALVLAGHLTPKYVLGVAVVALLVLGVVQLLSRPSGDRAGRRV</sequence>
<evidence type="ECO:0000313" key="4">
    <source>
        <dbReference type="EMBL" id="MDM7853685.1"/>
    </source>
</evidence>
<protein>
    <recommendedName>
        <fullName evidence="6">Integral membrane protein</fullName>
    </recommendedName>
</protein>
<feature type="transmembrane region" description="Helical" evidence="3">
    <location>
        <begin position="536"/>
        <end position="555"/>
    </location>
</feature>
<evidence type="ECO:0000256" key="1">
    <source>
        <dbReference type="SAM" id="Coils"/>
    </source>
</evidence>
<evidence type="ECO:0000313" key="5">
    <source>
        <dbReference type="Proteomes" id="UP001529338"/>
    </source>
</evidence>
<feature type="coiled-coil region" evidence="1">
    <location>
        <begin position="113"/>
        <end position="140"/>
    </location>
</feature>
<evidence type="ECO:0008006" key="6">
    <source>
        <dbReference type="Google" id="ProtNLM"/>
    </source>
</evidence>
<feature type="region of interest" description="Disordered" evidence="2">
    <location>
        <begin position="1"/>
        <end position="94"/>
    </location>
</feature>
<keyword evidence="3" id="KW-1133">Transmembrane helix</keyword>
<proteinExistence type="predicted"/>
<feature type="transmembrane region" description="Helical" evidence="3">
    <location>
        <begin position="375"/>
        <end position="392"/>
    </location>
</feature>
<keyword evidence="3" id="KW-0472">Membrane</keyword>
<feature type="transmembrane region" description="Helical" evidence="3">
    <location>
        <begin position="456"/>
        <end position="478"/>
    </location>
</feature>
<keyword evidence="3" id="KW-0812">Transmembrane</keyword>
<dbReference type="EMBL" id="JAUCGQ010000001">
    <property type="protein sequence ID" value="MDM7853685.1"/>
    <property type="molecule type" value="Genomic_DNA"/>
</dbReference>
<keyword evidence="1" id="KW-0175">Coiled coil</keyword>
<evidence type="ECO:0000256" key="2">
    <source>
        <dbReference type="SAM" id="MobiDB-lite"/>
    </source>
</evidence>
<feature type="compositionally biased region" description="Low complexity" evidence="2">
    <location>
        <begin position="19"/>
        <end position="51"/>
    </location>
</feature>
<feature type="compositionally biased region" description="Low complexity" evidence="2">
    <location>
        <begin position="72"/>
        <end position="90"/>
    </location>
</feature>
<keyword evidence="5" id="KW-1185">Reference proteome</keyword>
<feature type="transmembrane region" description="Helical" evidence="3">
    <location>
        <begin position="399"/>
        <end position="418"/>
    </location>
</feature>
<name>A0ABT7SBY2_9CELL</name>
<evidence type="ECO:0000256" key="3">
    <source>
        <dbReference type="SAM" id="Phobius"/>
    </source>
</evidence>